<sequence length="125" mass="14752">MAILIFALCVFLDFLILIGIFIVSNVQVFYQKRIPGLDYDSLVETAFLEGHYYGKYWNHENNKGNWTWLMPNSYIKRKALEFKKDDSEKIIRYRKRLVKALNIKTSLLVMMGFVQVIALFISFIT</sequence>
<dbReference type="EMBL" id="CP038802">
    <property type="protein sequence ID" value="UTY28825.1"/>
    <property type="molecule type" value="Genomic_DNA"/>
</dbReference>
<protein>
    <submittedName>
        <fullName evidence="2">Uncharacterized protein</fullName>
    </submittedName>
</protein>
<dbReference type="Proteomes" id="UP001059401">
    <property type="component" value="Chromosome"/>
</dbReference>
<feature type="transmembrane region" description="Helical" evidence="1">
    <location>
        <begin position="5"/>
        <end position="23"/>
    </location>
</feature>
<keyword evidence="3" id="KW-1185">Reference proteome</keyword>
<evidence type="ECO:0000313" key="3">
    <source>
        <dbReference type="Proteomes" id="UP001059401"/>
    </source>
</evidence>
<dbReference type="RefSeq" id="WP_255804680.1">
    <property type="nucleotide sequence ID" value="NZ_CP038802.1"/>
</dbReference>
<evidence type="ECO:0000256" key="1">
    <source>
        <dbReference type="SAM" id="Phobius"/>
    </source>
</evidence>
<evidence type="ECO:0000313" key="2">
    <source>
        <dbReference type="EMBL" id="UTY28825.1"/>
    </source>
</evidence>
<feature type="transmembrane region" description="Helical" evidence="1">
    <location>
        <begin position="101"/>
        <end position="124"/>
    </location>
</feature>
<keyword evidence="1" id="KW-0812">Transmembrane</keyword>
<keyword evidence="1" id="KW-0472">Membrane</keyword>
<organism evidence="2 3">
    <name type="scientific">Treponema putidum</name>
    <dbReference type="NCBI Taxonomy" id="221027"/>
    <lineage>
        <taxon>Bacteria</taxon>
        <taxon>Pseudomonadati</taxon>
        <taxon>Spirochaetota</taxon>
        <taxon>Spirochaetia</taxon>
        <taxon>Spirochaetales</taxon>
        <taxon>Treponemataceae</taxon>
        <taxon>Treponema</taxon>
    </lineage>
</organism>
<name>A0ABY5HUU3_9SPIR</name>
<reference evidence="2" key="1">
    <citation type="submission" date="2019-04" db="EMBL/GenBank/DDBJ databases">
        <title>Whole genome sequencing of oral phylogroup 2 treponemes.</title>
        <authorList>
            <person name="Chan Y."/>
            <person name="Zeng H.H."/>
            <person name="Yu X.L."/>
            <person name="Leung W.K."/>
            <person name="Watt R.M."/>
        </authorList>
    </citation>
    <scope>NUCLEOTIDE SEQUENCE</scope>
    <source>
        <strain evidence="2">OMZ 847</strain>
    </source>
</reference>
<accession>A0ABY5HUU3</accession>
<keyword evidence="1" id="KW-1133">Transmembrane helix</keyword>
<gene>
    <name evidence="2" type="ORF">E4N76_07370</name>
</gene>
<proteinExistence type="predicted"/>